<evidence type="ECO:0008006" key="2">
    <source>
        <dbReference type="Google" id="ProtNLM"/>
    </source>
</evidence>
<dbReference type="AlphaFoldDB" id="A0AB74UC43"/>
<evidence type="ECO:0000313" key="1">
    <source>
        <dbReference type="EMBL" id="XCJ78066.1"/>
    </source>
</evidence>
<proteinExistence type="predicted"/>
<name>A0AB74UC43_9GAMM</name>
<protein>
    <recommendedName>
        <fullName evidence="2">GNAT family N-acetyltransferase</fullName>
    </recommendedName>
</protein>
<organism evidence="1">
    <name type="scientific">Salinicola endophyticus</name>
    <dbReference type="NCBI Taxonomy" id="1949083"/>
    <lineage>
        <taxon>Bacteria</taxon>
        <taxon>Pseudomonadati</taxon>
        <taxon>Pseudomonadota</taxon>
        <taxon>Gammaproteobacteria</taxon>
        <taxon>Oceanospirillales</taxon>
        <taxon>Halomonadaceae</taxon>
        <taxon>Salinicola</taxon>
    </lineage>
</organism>
<gene>
    <name evidence="1" type="ORF">ABV408_11495</name>
</gene>
<dbReference type="RefSeq" id="WP_353979088.1">
    <property type="nucleotide sequence ID" value="NZ_CP159578.1"/>
</dbReference>
<dbReference type="EMBL" id="CP159578">
    <property type="protein sequence ID" value="XCJ78066.1"/>
    <property type="molecule type" value="Genomic_DNA"/>
</dbReference>
<accession>A0AB74UC43</accession>
<sequence>MKVVHVKNPESREACLAQLCANVYGREAGLAPLVTFAGTLGVLFEQEAARLFALTDDDRQVLSLALVSADVEGRSMELAMVSTPQGDGHSEHSARLIRLLAEKAPLRVLANDAEAQRFFRDCGITRWIDAEGGMLVGLAPRHPEPRGGKLPGVVRFDGDGIVKTFKADPETFESYKQRFVAALERFPHSVI</sequence>
<reference evidence="1" key="1">
    <citation type="submission" date="2024-06" db="EMBL/GenBank/DDBJ databases">
        <title>Complete genome of Salinicola endophyticus HNIBRBA4755.</title>
        <authorList>
            <person name="Shin S.Y."/>
            <person name="Kang H."/>
            <person name="Song J."/>
        </authorList>
    </citation>
    <scope>NUCLEOTIDE SEQUENCE</scope>
    <source>
        <strain evidence="1">HNIBRBA4755</strain>
    </source>
</reference>